<gene>
    <name evidence="1" type="ORF">B296_00024463</name>
</gene>
<proteinExistence type="predicted"/>
<evidence type="ECO:0000313" key="2">
    <source>
        <dbReference type="Proteomes" id="UP000287651"/>
    </source>
</evidence>
<dbReference type="Proteomes" id="UP000287651">
    <property type="component" value="Unassembled WGS sequence"/>
</dbReference>
<sequence>MDDTACVVDSVNEGSGEMQVLQENKRSIMKQRSQCNEEKKRPHLSRRLYCLIDEFSRRFSVELLHDGRVKRLHRERNIDLPIIPVLAGAWRSAHHAFIGVLASRINKSIIRVAKYLSSHA</sequence>
<dbReference type="EMBL" id="AMZH03001709">
    <property type="protein sequence ID" value="RRT78302.1"/>
    <property type="molecule type" value="Genomic_DNA"/>
</dbReference>
<reference evidence="1 2" key="1">
    <citation type="journal article" date="2014" name="Agronomy (Basel)">
        <title>A Draft Genome Sequence for Ensete ventricosum, the Drought-Tolerant Tree Against Hunger.</title>
        <authorList>
            <person name="Harrison J."/>
            <person name="Moore K.A."/>
            <person name="Paszkiewicz K."/>
            <person name="Jones T."/>
            <person name="Grant M."/>
            <person name="Ambacheew D."/>
            <person name="Muzemil S."/>
            <person name="Studholme D.J."/>
        </authorList>
    </citation>
    <scope>NUCLEOTIDE SEQUENCE [LARGE SCALE GENOMIC DNA]</scope>
</reference>
<evidence type="ECO:0000313" key="1">
    <source>
        <dbReference type="EMBL" id="RRT78302.1"/>
    </source>
</evidence>
<comment type="caution">
    <text evidence="1">The sequence shown here is derived from an EMBL/GenBank/DDBJ whole genome shotgun (WGS) entry which is preliminary data.</text>
</comment>
<organism evidence="1 2">
    <name type="scientific">Ensete ventricosum</name>
    <name type="common">Abyssinian banana</name>
    <name type="synonym">Musa ensete</name>
    <dbReference type="NCBI Taxonomy" id="4639"/>
    <lineage>
        <taxon>Eukaryota</taxon>
        <taxon>Viridiplantae</taxon>
        <taxon>Streptophyta</taxon>
        <taxon>Embryophyta</taxon>
        <taxon>Tracheophyta</taxon>
        <taxon>Spermatophyta</taxon>
        <taxon>Magnoliopsida</taxon>
        <taxon>Liliopsida</taxon>
        <taxon>Zingiberales</taxon>
        <taxon>Musaceae</taxon>
        <taxon>Ensete</taxon>
    </lineage>
</organism>
<dbReference type="AlphaFoldDB" id="A0A427AQ01"/>
<name>A0A427AQ01_ENSVE</name>
<protein>
    <submittedName>
        <fullName evidence="1">Uncharacterized protein</fullName>
    </submittedName>
</protein>
<accession>A0A427AQ01</accession>